<evidence type="ECO:0000313" key="2">
    <source>
        <dbReference type="Proteomes" id="UP000499080"/>
    </source>
</evidence>
<name>A0A4Y1ZZT4_ARAVE</name>
<proteinExistence type="predicted"/>
<reference evidence="1 2" key="1">
    <citation type="journal article" date="2019" name="Sci. Rep.">
        <title>Orb-weaving spider Araneus ventricosus genome elucidates the spidroin gene catalogue.</title>
        <authorList>
            <person name="Kono N."/>
            <person name="Nakamura H."/>
            <person name="Ohtoshi R."/>
            <person name="Moran D.A.P."/>
            <person name="Shinohara A."/>
            <person name="Yoshida Y."/>
            <person name="Fujiwara M."/>
            <person name="Mori M."/>
            <person name="Tomita M."/>
            <person name="Arakawa K."/>
        </authorList>
    </citation>
    <scope>NUCLEOTIDE SEQUENCE [LARGE SCALE GENOMIC DNA]</scope>
</reference>
<accession>A0A4Y1ZZT4</accession>
<protein>
    <submittedName>
        <fullName evidence="1">Uncharacterized protein</fullName>
    </submittedName>
</protein>
<sequence>MVPCSLEAMFLEQKVYIGNIPNQFSISRAKAMKPSILERQPKNNLILTSFTTEQCHFGSGGISFTVQGQICRHPGSLHPNPIEESDFTQI</sequence>
<dbReference type="EMBL" id="BGPR01154841">
    <property type="protein sequence ID" value="GBL73031.1"/>
    <property type="molecule type" value="Genomic_DNA"/>
</dbReference>
<keyword evidence="2" id="KW-1185">Reference proteome</keyword>
<comment type="caution">
    <text evidence="1">The sequence shown here is derived from an EMBL/GenBank/DDBJ whole genome shotgun (WGS) entry which is preliminary data.</text>
</comment>
<dbReference type="AlphaFoldDB" id="A0A4Y1ZZT4"/>
<evidence type="ECO:0000313" key="1">
    <source>
        <dbReference type="EMBL" id="GBL73031.1"/>
    </source>
</evidence>
<organism evidence="1 2">
    <name type="scientific">Araneus ventricosus</name>
    <name type="common">Orbweaver spider</name>
    <name type="synonym">Epeira ventricosa</name>
    <dbReference type="NCBI Taxonomy" id="182803"/>
    <lineage>
        <taxon>Eukaryota</taxon>
        <taxon>Metazoa</taxon>
        <taxon>Ecdysozoa</taxon>
        <taxon>Arthropoda</taxon>
        <taxon>Chelicerata</taxon>
        <taxon>Arachnida</taxon>
        <taxon>Araneae</taxon>
        <taxon>Araneomorphae</taxon>
        <taxon>Entelegynae</taxon>
        <taxon>Araneoidea</taxon>
        <taxon>Araneidae</taxon>
        <taxon>Araneus</taxon>
    </lineage>
</organism>
<dbReference type="Proteomes" id="UP000499080">
    <property type="component" value="Unassembled WGS sequence"/>
</dbReference>
<gene>
    <name evidence="1" type="ORF">AVEN_139661_1</name>
</gene>